<gene>
    <name evidence="1" type="ORF">D5S18_04000</name>
</gene>
<dbReference type="RefSeq" id="WP_120038123.1">
    <property type="nucleotide sequence ID" value="NZ_QZFU01000012.1"/>
</dbReference>
<evidence type="ECO:0000313" key="2">
    <source>
        <dbReference type="Proteomes" id="UP000266677"/>
    </source>
</evidence>
<dbReference type="OrthoDB" id="4563569at2"/>
<organism evidence="1 2">
    <name type="scientific">Nocardia panacis</name>
    <dbReference type="NCBI Taxonomy" id="2340916"/>
    <lineage>
        <taxon>Bacteria</taxon>
        <taxon>Bacillati</taxon>
        <taxon>Actinomycetota</taxon>
        <taxon>Actinomycetes</taxon>
        <taxon>Mycobacteriales</taxon>
        <taxon>Nocardiaceae</taxon>
        <taxon>Nocardia</taxon>
    </lineage>
</organism>
<reference evidence="1 2" key="1">
    <citation type="submission" date="2018-09" db="EMBL/GenBank/DDBJ databases">
        <title>YIM PH21274 draft genome.</title>
        <authorList>
            <person name="Miao C."/>
        </authorList>
    </citation>
    <scope>NUCLEOTIDE SEQUENCE [LARGE SCALE GENOMIC DNA]</scope>
    <source>
        <strain evidence="1 2">YIM PH 21724</strain>
    </source>
</reference>
<dbReference type="Proteomes" id="UP000266677">
    <property type="component" value="Unassembled WGS sequence"/>
</dbReference>
<dbReference type="InterPro" id="IPR010310">
    <property type="entry name" value="T7SS_ESAT-6-like"/>
</dbReference>
<keyword evidence="2" id="KW-1185">Reference proteome</keyword>
<dbReference type="Gene3D" id="1.10.287.1060">
    <property type="entry name" value="ESAT-6-like"/>
    <property type="match status" value="1"/>
</dbReference>
<evidence type="ECO:0000313" key="1">
    <source>
        <dbReference type="EMBL" id="RJO78717.1"/>
    </source>
</evidence>
<name>A0A3A4KRH2_9NOCA</name>
<dbReference type="InterPro" id="IPR036689">
    <property type="entry name" value="ESAT-6-like_sf"/>
</dbReference>
<accession>A0A3A4KRH2</accession>
<dbReference type="SUPFAM" id="SSF140453">
    <property type="entry name" value="EsxAB dimer-like"/>
    <property type="match status" value="1"/>
</dbReference>
<sequence>MSNTGGSGLPSLSVVPDDAQAVGRFVYELAEAIRTALNSAGREVESLVNTGWTGTAAAQFGTGWGEIHDGGTQISSALTSMAEKLGITAETYRAQDTSSAQLLGTSGLDLPPL</sequence>
<proteinExistence type="predicted"/>
<dbReference type="EMBL" id="QZFU01000012">
    <property type="protein sequence ID" value="RJO78717.1"/>
    <property type="molecule type" value="Genomic_DNA"/>
</dbReference>
<protein>
    <submittedName>
        <fullName evidence="1">WXG100 family type VII secretion target</fullName>
    </submittedName>
</protein>
<dbReference type="Pfam" id="PF06013">
    <property type="entry name" value="WXG100"/>
    <property type="match status" value="1"/>
</dbReference>
<comment type="caution">
    <text evidence="1">The sequence shown here is derived from an EMBL/GenBank/DDBJ whole genome shotgun (WGS) entry which is preliminary data.</text>
</comment>
<dbReference type="AlphaFoldDB" id="A0A3A4KRH2"/>